<dbReference type="GO" id="GO:0003723">
    <property type="term" value="F:RNA binding"/>
    <property type="evidence" value="ECO:0007669"/>
    <property type="project" value="TreeGrafter"/>
</dbReference>
<dbReference type="AlphaFoldDB" id="A0A261Y6Z9"/>
<dbReference type="Pfam" id="PF22602">
    <property type="entry name" value="NXF_NTF2"/>
    <property type="match status" value="1"/>
</dbReference>
<dbReference type="PANTHER" id="PTHR10662:SF22">
    <property type="entry name" value="NUCLEAR RNA EXPORT FACTOR 1"/>
    <property type="match status" value="1"/>
</dbReference>
<dbReference type="InterPro" id="IPR032675">
    <property type="entry name" value="LRR_dom_sf"/>
</dbReference>
<keyword evidence="9" id="KW-1185">Reference proteome</keyword>
<evidence type="ECO:0000256" key="6">
    <source>
        <dbReference type="SAM" id="MobiDB-lite"/>
    </source>
</evidence>
<keyword evidence="3" id="KW-0813">Transport</keyword>
<dbReference type="InterPro" id="IPR057125">
    <property type="entry name" value="NXF1/2/3/5-like_LRR"/>
</dbReference>
<keyword evidence="5" id="KW-0539">Nucleus</keyword>
<evidence type="ECO:0000256" key="5">
    <source>
        <dbReference type="ARBA" id="ARBA00023242"/>
    </source>
</evidence>
<feature type="region of interest" description="Disordered" evidence="6">
    <location>
        <begin position="91"/>
        <end position="112"/>
    </location>
</feature>
<dbReference type="EMBL" id="MVBO01000004">
    <property type="protein sequence ID" value="OZJ06377.1"/>
    <property type="molecule type" value="Genomic_DNA"/>
</dbReference>
<reference evidence="8 9" key="1">
    <citation type="journal article" date="2017" name="Mycologia">
        <title>Bifiguratus adelaidae, gen. et sp. nov., a new member of Mucoromycotina in endophytic and soil-dwelling habitats.</title>
        <authorList>
            <person name="Torres-Cruz T.J."/>
            <person name="Billingsley Tobias T.L."/>
            <person name="Almatruk M."/>
            <person name="Hesse C."/>
            <person name="Kuske C.R."/>
            <person name="Desiro A."/>
            <person name="Benucci G.M."/>
            <person name="Bonito G."/>
            <person name="Stajich J.E."/>
            <person name="Dunlap C."/>
            <person name="Arnold A.E."/>
            <person name="Porras-Alfaro A."/>
        </authorList>
    </citation>
    <scope>NUCLEOTIDE SEQUENCE [LARGE SCALE GENOMIC DNA]</scope>
    <source>
        <strain evidence="8 9">AZ0501</strain>
    </source>
</reference>
<evidence type="ECO:0000256" key="4">
    <source>
        <dbReference type="ARBA" id="ARBA00022816"/>
    </source>
</evidence>
<proteinExistence type="inferred from homology"/>
<evidence type="ECO:0000256" key="1">
    <source>
        <dbReference type="ARBA" id="ARBA00004123"/>
    </source>
</evidence>
<comment type="similarity">
    <text evidence="2">Belongs to the NXF family.</text>
</comment>
<dbReference type="InterPro" id="IPR032710">
    <property type="entry name" value="NTF2-like_dom_sf"/>
</dbReference>
<dbReference type="PANTHER" id="PTHR10662">
    <property type="entry name" value="NUCLEAR RNA EXPORT FACTOR"/>
    <property type="match status" value="1"/>
</dbReference>
<evidence type="ECO:0000256" key="3">
    <source>
        <dbReference type="ARBA" id="ARBA00022448"/>
    </source>
</evidence>
<dbReference type="InterPro" id="IPR002075">
    <property type="entry name" value="NTF2_dom"/>
</dbReference>
<dbReference type="Gene3D" id="3.10.450.50">
    <property type="match status" value="1"/>
</dbReference>
<sequence length="586" mass="65293">MTRTTYILRAAPRIKREDLEAEGVVELAASLMVDVHILLQQKTRTAIWTWAARVLQLLDSLSTSSHPTGNNSLCLVFALGILLTRLSATPYGRARSSRPGGPQRPTRNSEDSKNLITIRVEGFAQGTDRKLMQFLQRKSRTQWSPLNRRFEGEAIVFEVQTPEIASSITKCNGFTFIDRQLTVTSEVASTPSSGDINMFMPTTSAGEKMSTIDTLRVFLTSRYNPDLGLLNLDNMAQDPVLKAAGIPPPGRGDKTSQIGSVIMKLASEMFGEVHTISMANNGFRDVNGISTLAQYHPSIQNLSLENNLITSMKGLEAISAPGKLKFLRELVLSGNPLKTNLIERGGDEISYRSEVTRRFPTLKVLDGVSVAPSISFDVQAEDIQNAKGLKLADEIKPSFFDNDGTKSAAYDFCGRYFSSFDHDRSALINFYDVQAFFSICVNTSMPPGRNRGTWKMQNFEGWIELSRNLQRFKDLNRRVATLQHGHDLQNIFHRIPQTAHDLTKADHFAIDAWQMGGFEGYQTVLFIMMHGEFKDISRNVMRSFDRTFIVAPAAPGTRPHAAGLPYNIISDELIVRPHVGQGAWIQ</sequence>
<dbReference type="Gene3D" id="3.80.10.10">
    <property type="entry name" value="Ribonuclease Inhibitor"/>
    <property type="match status" value="1"/>
</dbReference>
<keyword evidence="4" id="KW-0509">mRNA transport</keyword>
<dbReference type="GO" id="GO:0016973">
    <property type="term" value="P:poly(A)+ mRNA export from nucleus"/>
    <property type="evidence" value="ECO:0007669"/>
    <property type="project" value="TreeGrafter"/>
</dbReference>
<dbReference type="Pfam" id="PF24048">
    <property type="entry name" value="LRR_NXF1-5"/>
    <property type="match status" value="1"/>
</dbReference>
<organism evidence="8 9">
    <name type="scientific">Bifiguratus adelaidae</name>
    <dbReference type="NCBI Taxonomy" id="1938954"/>
    <lineage>
        <taxon>Eukaryota</taxon>
        <taxon>Fungi</taxon>
        <taxon>Fungi incertae sedis</taxon>
        <taxon>Mucoromycota</taxon>
        <taxon>Mucoromycotina</taxon>
        <taxon>Endogonomycetes</taxon>
        <taxon>Endogonales</taxon>
        <taxon>Endogonales incertae sedis</taxon>
        <taxon>Bifiguratus</taxon>
    </lineage>
</organism>
<name>A0A261Y6Z9_9FUNG</name>
<dbReference type="SUPFAM" id="SSF54427">
    <property type="entry name" value="NTF2-like"/>
    <property type="match status" value="1"/>
</dbReference>
<evidence type="ECO:0000259" key="7">
    <source>
        <dbReference type="PROSITE" id="PS50177"/>
    </source>
</evidence>
<dbReference type="InterPro" id="IPR018222">
    <property type="entry name" value="Nuclear_transport_factor_2_euk"/>
</dbReference>
<comment type="caution">
    <text evidence="8">The sequence shown here is derived from an EMBL/GenBank/DDBJ whole genome shotgun (WGS) entry which is preliminary data.</text>
</comment>
<dbReference type="GO" id="GO:0005634">
    <property type="term" value="C:nucleus"/>
    <property type="evidence" value="ECO:0007669"/>
    <property type="project" value="UniProtKB-SubCell"/>
</dbReference>
<feature type="domain" description="NTF2" evidence="7">
    <location>
        <begin position="408"/>
        <end position="575"/>
    </location>
</feature>
<dbReference type="SUPFAM" id="SSF52058">
    <property type="entry name" value="L domain-like"/>
    <property type="match status" value="1"/>
</dbReference>
<dbReference type="Pfam" id="PF18444">
    <property type="entry name" value="RRM_9"/>
    <property type="match status" value="1"/>
</dbReference>
<dbReference type="InterPro" id="IPR040736">
    <property type="entry name" value="Mex67_RRM"/>
</dbReference>
<dbReference type="Proteomes" id="UP000242875">
    <property type="component" value="Unassembled WGS sequence"/>
</dbReference>
<dbReference type="OrthoDB" id="25872at2759"/>
<evidence type="ECO:0000313" key="8">
    <source>
        <dbReference type="EMBL" id="OZJ06377.1"/>
    </source>
</evidence>
<protein>
    <recommendedName>
        <fullName evidence="7">NTF2 domain-containing protein</fullName>
    </recommendedName>
</protein>
<evidence type="ECO:0000256" key="2">
    <source>
        <dbReference type="ARBA" id="ARBA00009285"/>
    </source>
</evidence>
<accession>A0A261Y6Z9</accession>
<comment type="subcellular location">
    <subcellularLocation>
        <location evidence="1">Nucleus</location>
    </subcellularLocation>
</comment>
<gene>
    <name evidence="8" type="ORF">BZG36_00730</name>
</gene>
<dbReference type="PROSITE" id="PS50177">
    <property type="entry name" value="NTF2_DOMAIN"/>
    <property type="match status" value="1"/>
</dbReference>
<dbReference type="InterPro" id="IPR030217">
    <property type="entry name" value="NXF_fam"/>
</dbReference>
<evidence type="ECO:0000313" key="9">
    <source>
        <dbReference type="Proteomes" id="UP000242875"/>
    </source>
</evidence>